<feature type="compositionally biased region" description="Basic and acidic residues" evidence="1">
    <location>
        <begin position="16"/>
        <end position="25"/>
    </location>
</feature>
<evidence type="ECO:0000256" key="1">
    <source>
        <dbReference type="SAM" id="MobiDB-lite"/>
    </source>
</evidence>
<keyword evidence="3" id="KW-1185">Reference proteome</keyword>
<sequence length="143" mass="16947">MHQNSSNESNQKQKNSNKEKDCTVEKECKEESGLSEIVKKEIKCANIEYRKTDWKTIQSEFNIKFRLNRNIKSIQEKYNKYLKDDVYISDSEGKRRSYPFTDKHVELILSAKIEELGKQPWKLLSDEINKYLHPSEVKCTPNQ</sequence>
<proteinExistence type="predicted"/>
<evidence type="ECO:0000313" key="3">
    <source>
        <dbReference type="Proteomes" id="UP000789342"/>
    </source>
</evidence>
<protein>
    <submittedName>
        <fullName evidence="2">13638_t:CDS:1</fullName>
    </submittedName>
</protein>
<dbReference type="Proteomes" id="UP000789342">
    <property type="component" value="Unassembled WGS sequence"/>
</dbReference>
<comment type="caution">
    <text evidence="2">The sequence shown here is derived from an EMBL/GenBank/DDBJ whole genome shotgun (WGS) entry which is preliminary data.</text>
</comment>
<gene>
    <name evidence="2" type="ORF">AMORRO_LOCUS1263</name>
</gene>
<name>A0A9N8VPS3_9GLOM</name>
<organism evidence="2 3">
    <name type="scientific">Acaulospora morrowiae</name>
    <dbReference type="NCBI Taxonomy" id="94023"/>
    <lineage>
        <taxon>Eukaryota</taxon>
        <taxon>Fungi</taxon>
        <taxon>Fungi incertae sedis</taxon>
        <taxon>Mucoromycota</taxon>
        <taxon>Glomeromycotina</taxon>
        <taxon>Glomeromycetes</taxon>
        <taxon>Diversisporales</taxon>
        <taxon>Acaulosporaceae</taxon>
        <taxon>Acaulospora</taxon>
    </lineage>
</organism>
<accession>A0A9N8VPS3</accession>
<evidence type="ECO:0000313" key="2">
    <source>
        <dbReference type="EMBL" id="CAG8458185.1"/>
    </source>
</evidence>
<dbReference type="AlphaFoldDB" id="A0A9N8VPS3"/>
<dbReference type="EMBL" id="CAJVPV010000462">
    <property type="protein sequence ID" value="CAG8458185.1"/>
    <property type="molecule type" value="Genomic_DNA"/>
</dbReference>
<feature type="compositionally biased region" description="Low complexity" evidence="1">
    <location>
        <begin position="1"/>
        <end position="14"/>
    </location>
</feature>
<reference evidence="2" key="1">
    <citation type="submission" date="2021-06" db="EMBL/GenBank/DDBJ databases">
        <authorList>
            <person name="Kallberg Y."/>
            <person name="Tangrot J."/>
            <person name="Rosling A."/>
        </authorList>
    </citation>
    <scope>NUCLEOTIDE SEQUENCE</scope>
    <source>
        <strain evidence="2">CL551</strain>
    </source>
</reference>
<feature type="non-terminal residue" evidence="2">
    <location>
        <position position="1"/>
    </location>
</feature>
<feature type="region of interest" description="Disordered" evidence="1">
    <location>
        <begin position="1"/>
        <end position="25"/>
    </location>
</feature>